<organism evidence="6 7">
    <name type="scientific">Plakobranchus ocellatus</name>
    <dbReference type="NCBI Taxonomy" id="259542"/>
    <lineage>
        <taxon>Eukaryota</taxon>
        <taxon>Metazoa</taxon>
        <taxon>Spiralia</taxon>
        <taxon>Lophotrochozoa</taxon>
        <taxon>Mollusca</taxon>
        <taxon>Gastropoda</taxon>
        <taxon>Heterobranchia</taxon>
        <taxon>Euthyneura</taxon>
        <taxon>Panpulmonata</taxon>
        <taxon>Sacoglossa</taxon>
        <taxon>Placobranchoidea</taxon>
        <taxon>Plakobranchidae</taxon>
        <taxon>Plakobranchus</taxon>
    </lineage>
</organism>
<comment type="caution">
    <text evidence="6">The sequence shown here is derived from an EMBL/GenBank/DDBJ whole genome shotgun (WGS) entry which is preliminary data.</text>
</comment>
<dbReference type="AlphaFoldDB" id="A0AAV4BYD9"/>
<accession>A0AAV4BYD9</accession>
<evidence type="ECO:0000313" key="6">
    <source>
        <dbReference type="EMBL" id="GFO23414.1"/>
    </source>
</evidence>
<reference evidence="6 7" key="1">
    <citation type="journal article" date="2021" name="Elife">
        <title>Chloroplast acquisition without the gene transfer in kleptoplastic sea slugs, Plakobranchus ocellatus.</title>
        <authorList>
            <person name="Maeda T."/>
            <person name="Takahashi S."/>
            <person name="Yoshida T."/>
            <person name="Shimamura S."/>
            <person name="Takaki Y."/>
            <person name="Nagai Y."/>
            <person name="Toyoda A."/>
            <person name="Suzuki Y."/>
            <person name="Arimoto A."/>
            <person name="Ishii H."/>
            <person name="Satoh N."/>
            <person name="Nishiyama T."/>
            <person name="Hasebe M."/>
            <person name="Maruyama T."/>
            <person name="Minagawa J."/>
            <person name="Obokata J."/>
            <person name="Shigenobu S."/>
        </authorList>
    </citation>
    <scope>NUCLEOTIDE SEQUENCE [LARGE SCALE GENOMIC DNA]</scope>
</reference>
<keyword evidence="4 5" id="KW-0472">Membrane</keyword>
<feature type="transmembrane region" description="Helical" evidence="5">
    <location>
        <begin position="237"/>
        <end position="257"/>
    </location>
</feature>
<evidence type="ECO:0000313" key="7">
    <source>
        <dbReference type="Proteomes" id="UP000735302"/>
    </source>
</evidence>
<keyword evidence="2 5" id="KW-0812">Transmembrane</keyword>
<evidence type="ECO:0000256" key="5">
    <source>
        <dbReference type="SAM" id="Phobius"/>
    </source>
</evidence>
<protein>
    <submittedName>
        <fullName evidence="6">Growth hormone-inducible transmembrane protein</fullName>
    </submittedName>
</protein>
<feature type="transmembrane region" description="Helical" evidence="5">
    <location>
        <begin position="160"/>
        <end position="182"/>
    </location>
</feature>
<dbReference type="GO" id="GO:0005743">
    <property type="term" value="C:mitochondrial inner membrane"/>
    <property type="evidence" value="ECO:0007669"/>
    <property type="project" value="TreeGrafter"/>
</dbReference>
<feature type="transmembrane region" description="Helical" evidence="5">
    <location>
        <begin position="347"/>
        <end position="369"/>
    </location>
</feature>
<comment type="subcellular location">
    <subcellularLocation>
        <location evidence="1">Membrane</location>
        <topology evidence="1">Multi-pass membrane protein</topology>
    </subcellularLocation>
</comment>
<evidence type="ECO:0000256" key="2">
    <source>
        <dbReference type="ARBA" id="ARBA00022692"/>
    </source>
</evidence>
<dbReference type="InterPro" id="IPR006214">
    <property type="entry name" value="Bax_inhibitor_1-related"/>
</dbReference>
<keyword evidence="3 5" id="KW-1133">Transmembrane helix</keyword>
<dbReference type="CDD" id="cd10431">
    <property type="entry name" value="GHITM"/>
    <property type="match status" value="1"/>
</dbReference>
<name>A0AAV4BYD9_9GAST</name>
<dbReference type="Pfam" id="PF01027">
    <property type="entry name" value="Bax1-I"/>
    <property type="match status" value="1"/>
</dbReference>
<feature type="transmembrane region" description="Helical" evidence="5">
    <location>
        <begin position="294"/>
        <end position="311"/>
    </location>
</feature>
<proteinExistence type="predicted"/>
<evidence type="ECO:0000256" key="3">
    <source>
        <dbReference type="ARBA" id="ARBA00022989"/>
    </source>
</evidence>
<evidence type="ECO:0000256" key="4">
    <source>
        <dbReference type="ARBA" id="ARBA00023136"/>
    </source>
</evidence>
<dbReference type="PANTHER" id="PTHR23291:SF112">
    <property type="entry name" value="GROWTH HORMONE-INDUCIBLE TRANSMEMBRANE PROTEIN"/>
    <property type="match status" value="1"/>
</dbReference>
<feature type="transmembrane region" description="Helical" evidence="5">
    <location>
        <begin position="323"/>
        <end position="341"/>
    </location>
</feature>
<feature type="transmembrane region" description="Helical" evidence="5">
    <location>
        <begin position="269"/>
        <end position="288"/>
    </location>
</feature>
<gene>
    <name evidence="6" type="ORF">PoB_004991900</name>
</gene>
<dbReference type="InterPro" id="IPR035871">
    <property type="entry name" value="GHITM"/>
</dbReference>
<sequence length="421" mass="45912">MPKLTITTATEVGRKENDSDLHIGSQRFYLNIMERQLMIMTMLAMKKKKRRLCLVDDLKIRSKDETDIPSYREKRFQNFHKMLASKLATCGRIPITAFVTGFARPPVLKIPTNSTTLYSRVQLYASETRSGIGRHAKRKSFKESMMEPAGDSAFNIGRGFVAGGAAIGIGALCFYGLGLSSTPGALERSMMWPPHVRQRIRDTYMYFGGSLAATAVSAVACARSPAVMGFMMKNTWVSIGATFAAMIGTGMLCRSIPYREGFGAKQLTWLLHTSVMGAVVAPLTLLGGPLLIRAAWYTAGVVGGLSAVAMCAPSEKFLNMGGLLGAGLGVVLVSSIGSAFFPPTSRLGAGLYSVSIYGGLVLFSLFLLYDTQRIIKMAETYPLYMERPFDPINASISIYIDTLNIFIRIAMMMAGNGNRRK</sequence>
<dbReference type="EMBL" id="BLXT01005511">
    <property type="protein sequence ID" value="GFO23414.1"/>
    <property type="molecule type" value="Genomic_DNA"/>
</dbReference>
<keyword evidence="7" id="KW-1185">Reference proteome</keyword>
<feature type="transmembrane region" description="Helical" evidence="5">
    <location>
        <begin position="203"/>
        <end position="225"/>
    </location>
</feature>
<dbReference type="PANTHER" id="PTHR23291">
    <property type="entry name" value="BAX INHIBITOR-RELATED"/>
    <property type="match status" value="1"/>
</dbReference>
<evidence type="ECO:0000256" key="1">
    <source>
        <dbReference type="ARBA" id="ARBA00004141"/>
    </source>
</evidence>
<dbReference type="Proteomes" id="UP000735302">
    <property type="component" value="Unassembled WGS sequence"/>
</dbReference>